<evidence type="ECO:0000256" key="4">
    <source>
        <dbReference type="ARBA" id="ARBA00022989"/>
    </source>
</evidence>
<feature type="transmembrane region" description="Helical" evidence="6">
    <location>
        <begin position="47"/>
        <end position="67"/>
    </location>
</feature>
<reference evidence="7" key="1">
    <citation type="submission" date="2018-06" db="EMBL/GenBank/DDBJ databases">
        <authorList>
            <person name="Zhirakovskaya E."/>
        </authorList>
    </citation>
    <scope>NUCLEOTIDE SEQUENCE</scope>
</reference>
<keyword evidence="4 6" id="KW-1133">Transmembrane helix</keyword>
<feature type="transmembrane region" description="Helical" evidence="6">
    <location>
        <begin position="470"/>
        <end position="494"/>
    </location>
</feature>
<evidence type="ECO:0000256" key="6">
    <source>
        <dbReference type="SAM" id="Phobius"/>
    </source>
</evidence>
<feature type="transmembrane region" description="Helical" evidence="6">
    <location>
        <begin position="20"/>
        <end position="41"/>
    </location>
</feature>
<feature type="transmembrane region" description="Helical" evidence="6">
    <location>
        <begin position="90"/>
        <end position="113"/>
    </location>
</feature>
<evidence type="ECO:0008006" key="8">
    <source>
        <dbReference type="Google" id="ProtNLM"/>
    </source>
</evidence>
<keyword evidence="5 6" id="KW-0472">Membrane</keyword>
<feature type="transmembrane region" description="Helical" evidence="6">
    <location>
        <begin position="343"/>
        <end position="361"/>
    </location>
</feature>
<evidence type="ECO:0000256" key="2">
    <source>
        <dbReference type="ARBA" id="ARBA00022475"/>
    </source>
</evidence>
<gene>
    <name evidence="7" type="ORF">MNBD_ALPHA01-46</name>
</gene>
<evidence type="ECO:0000256" key="3">
    <source>
        <dbReference type="ARBA" id="ARBA00022692"/>
    </source>
</evidence>
<proteinExistence type="predicted"/>
<sequence>MTPSEDKDKKDIVKGAGVNFLGFIIRLSSRLPFILLVMALFGKELYGRYIFIITIVELGAALAVFGFKRSLFKFIQDEQEHDKGHTTEEIIVGALICSFSVGLLMIAVIILSADQLAIWFDYPEMVPGLLTLVPIILVISAVDIILAGTRISRNMKYEMVARSFVEPYVLLFSMLALYFLNFGESTLITAYIVSIFAALMMALWGGARLFSFQNFITARPTFFMLRKMFSFSAPTAFHDLALLIFMRMDVFTVKFFFAEGILGIYNVAQQITTSVEKIYQSFYPILAPVMAKNLVEKDYSVVERQMVMVSRWTLMVQCLLVVIAIFYGEAVMGLIAGEDTEKALLVSSGIILVFLMIGETVNGGFGMTDMPILYRYPIFNPLISVIMVPLYVIIAAVFVKVLDLGVEGIAMALCAIYILMNLVRVITVRRLMGINMLQMSLLKVVLAATASSIIFKLATTFSPVNIMSGYGSAIGVPLLIVLYLSFILGFCLTAGDKAKLFAKITRKQE</sequence>
<feature type="transmembrane region" description="Helical" evidence="6">
    <location>
        <begin position="408"/>
        <end position="428"/>
    </location>
</feature>
<evidence type="ECO:0000256" key="5">
    <source>
        <dbReference type="ARBA" id="ARBA00023136"/>
    </source>
</evidence>
<feature type="transmembrane region" description="Helical" evidence="6">
    <location>
        <begin position="314"/>
        <end position="337"/>
    </location>
</feature>
<dbReference type="PANTHER" id="PTHR30250">
    <property type="entry name" value="PST FAMILY PREDICTED COLANIC ACID TRANSPORTER"/>
    <property type="match status" value="1"/>
</dbReference>
<accession>A0A3B0SL43</accession>
<feature type="transmembrane region" description="Helical" evidence="6">
    <location>
        <begin position="186"/>
        <end position="207"/>
    </location>
</feature>
<name>A0A3B0SL43_9ZZZZ</name>
<evidence type="ECO:0000256" key="1">
    <source>
        <dbReference type="ARBA" id="ARBA00004651"/>
    </source>
</evidence>
<dbReference type="AlphaFoldDB" id="A0A3B0SL43"/>
<evidence type="ECO:0000313" key="7">
    <source>
        <dbReference type="EMBL" id="VAW06981.1"/>
    </source>
</evidence>
<feature type="transmembrane region" description="Helical" evidence="6">
    <location>
        <begin position="125"/>
        <end position="147"/>
    </location>
</feature>
<dbReference type="PANTHER" id="PTHR30250:SF11">
    <property type="entry name" value="O-ANTIGEN TRANSPORTER-RELATED"/>
    <property type="match status" value="1"/>
</dbReference>
<dbReference type="GO" id="GO:0005886">
    <property type="term" value="C:plasma membrane"/>
    <property type="evidence" value="ECO:0007669"/>
    <property type="project" value="UniProtKB-SubCell"/>
</dbReference>
<feature type="transmembrane region" description="Helical" evidence="6">
    <location>
        <begin position="440"/>
        <end position="458"/>
    </location>
</feature>
<keyword evidence="2" id="KW-1003">Cell membrane</keyword>
<dbReference type="InterPro" id="IPR050833">
    <property type="entry name" value="Poly_Biosynth_Transport"/>
</dbReference>
<protein>
    <recommendedName>
        <fullName evidence="8">Polysaccharide biosynthesis protein C-terminal domain-containing protein</fullName>
    </recommendedName>
</protein>
<dbReference type="EMBL" id="UOEJ01000256">
    <property type="protein sequence ID" value="VAW06981.1"/>
    <property type="molecule type" value="Genomic_DNA"/>
</dbReference>
<feature type="transmembrane region" description="Helical" evidence="6">
    <location>
        <begin position="159"/>
        <end position="180"/>
    </location>
</feature>
<dbReference type="Pfam" id="PF13440">
    <property type="entry name" value="Polysacc_synt_3"/>
    <property type="match status" value="1"/>
</dbReference>
<keyword evidence="3 6" id="KW-0812">Transmembrane</keyword>
<feature type="transmembrane region" description="Helical" evidence="6">
    <location>
        <begin position="382"/>
        <end position="402"/>
    </location>
</feature>
<organism evidence="7">
    <name type="scientific">hydrothermal vent metagenome</name>
    <dbReference type="NCBI Taxonomy" id="652676"/>
    <lineage>
        <taxon>unclassified sequences</taxon>
        <taxon>metagenomes</taxon>
        <taxon>ecological metagenomes</taxon>
    </lineage>
</organism>
<comment type="subcellular location">
    <subcellularLocation>
        <location evidence="1">Cell membrane</location>
        <topology evidence="1">Multi-pass membrane protein</topology>
    </subcellularLocation>
</comment>